<organism evidence="1 2">
    <name type="scientific">Flexistipes sinusarabici</name>
    <dbReference type="NCBI Taxonomy" id="2352"/>
    <lineage>
        <taxon>Bacteria</taxon>
        <taxon>Pseudomonadati</taxon>
        <taxon>Deferribacterota</taxon>
        <taxon>Deferribacteres</taxon>
        <taxon>Deferribacterales</taxon>
        <taxon>Flexistipitaceae</taxon>
        <taxon>Flexistipes</taxon>
    </lineage>
</organism>
<dbReference type="Proteomes" id="UP000262325">
    <property type="component" value="Unassembled WGS sequence"/>
</dbReference>
<sequence length="152" mass="18340">MNIEELIRIHDRNQFEIKLGYLINHKKKKTEYDINLYFFLPNNLGINRYNYSNSQFFEDLYGYVRLITPKSSLPDLTERIKNIINFMSLKKDTIDKHFGYINYELKITICSYRAYLRDFAKKVKNNHYSNENINNLVKEIQAFRQEIKKLPG</sequence>
<evidence type="ECO:0000313" key="2">
    <source>
        <dbReference type="Proteomes" id="UP000262325"/>
    </source>
</evidence>
<proteinExistence type="predicted"/>
<gene>
    <name evidence="1" type="ORF">DHM44_08165</name>
</gene>
<name>A0A3D5QD31_FLESI</name>
<comment type="caution">
    <text evidence="1">The sequence shown here is derived from an EMBL/GenBank/DDBJ whole genome shotgun (WGS) entry which is preliminary data.</text>
</comment>
<dbReference type="AlphaFoldDB" id="A0A3D5QD31"/>
<dbReference type="EMBL" id="DPPF01000167">
    <property type="protein sequence ID" value="HCW93643.1"/>
    <property type="molecule type" value="Genomic_DNA"/>
</dbReference>
<reference evidence="1 2" key="1">
    <citation type="journal article" date="2018" name="Nat. Biotechnol.">
        <title>A standardized bacterial taxonomy based on genome phylogeny substantially revises the tree of life.</title>
        <authorList>
            <person name="Parks D.H."/>
            <person name="Chuvochina M."/>
            <person name="Waite D.W."/>
            <person name="Rinke C."/>
            <person name="Skarshewski A."/>
            <person name="Chaumeil P.A."/>
            <person name="Hugenholtz P."/>
        </authorList>
    </citation>
    <scope>NUCLEOTIDE SEQUENCE [LARGE SCALE GENOMIC DNA]</scope>
    <source>
        <strain evidence="1">UBA8672</strain>
    </source>
</reference>
<evidence type="ECO:0000313" key="1">
    <source>
        <dbReference type="EMBL" id="HCW93643.1"/>
    </source>
</evidence>
<protein>
    <submittedName>
        <fullName evidence="1">Uncharacterized protein</fullName>
    </submittedName>
</protein>
<accession>A0A3D5QD31</accession>
<feature type="non-terminal residue" evidence="1">
    <location>
        <position position="152"/>
    </location>
</feature>